<gene>
    <name evidence="13" type="ORF">CCAP1982_LOCUS10150</name>
</gene>
<dbReference type="AlphaFoldDB" id="A0A811UTL1"/>
<dbReference type="PANTHER" id="PTHR24207:SF2">
    <property type="entry name" value="ZYX102 PROTEIN"/>
    <property type="match status" value="1"/>
</dbReference>
<keyword evidence="6" id="KW-0677">Repeat</keyword>
<protein>
    <submittedName>
        <fullName evidence="13">(Mediterranean fruit fly) hypothetical protein</fullName>
    </submittedName>
</protein>
<dbReference type="Gene3D" id="2.10.110.10">
    <property type="entry name" value="Cysteine Rich Protein"/>
    <property type="match status" value="2"/>
</dbReference>
<evidence type="ECO:0000256" key="2">
    <source>
        <dbReference type="ARBA" id="ARBA00004496"/>
    </source>
</evidence>
<sequence length="282" mass="31363">MNPAVAVQHCRQVAFNIVPFSLLELGSSTYEAIYEPIIPRPAGEFSSQANYLNYVPYVNHSQLNKSESGGNLSTIGSNAGECNTPSYPSLDDNISNLSLKSPIHRKEVVVNALPDFWYSHLILKAVWKIMVRTCFKCNERVLGENSGCTAMEQIYHISCFTCSQCQVNLQGKPFYAFDGKPFCEHDYLQTLEKCSVCMKPILERILRATGKPYHPQCFTCVICGKSLDSIPFTVDATNQNYCIADRAAERKSGPGDNSNAGPQHDLTNMFICTYTANQRVGD</sequence>
<reference evidence="13" key="1">
    <citation type="submission" date="2020-11" db="EMBL/GenBank/DDBJ databases">
        <authorList>
            <person name="Whitehead M."/>
        </authorList>
    </citation>
    <scope>NUCLEOTIDE SEQUENCE</scope>
    <source>
        <strain evidence="13">EGII</strain>
    </source>
</reference>
<dbReference type="PANTHER" id="PTHR24207">
    <property type="entry name" value="ZYX102 PROTEIN"/>
    <property type="match status" value="1"/>
</dbReference>
<dbReference type="EMBL" id="CAJHJT010000023">
    <property type="protein sequence ID" value="CAD7001658.1"/>
    <property type="molecule type" value="Genomic_DNA"/>
</dbReference>
<evidence type="ECO:0000256" key="4">
    <source>
        <dbReference type="ARBA" id="ARBA00022490"/>
    </source>
</evidence>
<dbReference type="GO" id="GO:0005925">
    <property type="term" value="C:focal adhesion"/>
    <property type="evidence" value="ECO:0007669"/>
    <property type="project" value="TreeGrafter"/>
</dbReference>
<dbReference type="GO" id="GO:0001725">
    <property type="term" value="C:stress fiber"/>
    <property type="evidence" value="ECO:0007669"/>
    <property type="project" value="TreeGrafter"/>
</dbReference>
<dbReference type="SMART" id="SM00132">
    <property type="entry name" value="LIM"/>
    <property type="match status" value="2"/>
</dbReference>
<keyword evidence="7 11" id="KW-0862">Zinc</keyword>
<keyword evidence="8" id="KW-0130">Cell adhesion</keyword>
<feature type="domain" description="LIM zinc-binding" evidence="12">
    <location>
        <begin position="194"/>
        <end position="254"/>
    </location>
</feature>
<keyword evidence="5 11" id="KW-0479">Metal-binding</keyword>
<organism evidence="13 14">
    <name type="scientific">Ceratitis capitata</name>
    <name type="common">Mediterranean fruit fly</name>
    <name type="synonym">Tephritis capitata</name>
    <dbReference type="NCBI Taxonomy" id="7213"/>
    <lineage>
        <taxon>Eukaryota</taxon>
        <taxon>Metazoa</taxon>
        <taxon>Ecdysozoa</taxon>
        <taxon>Arthropoda</taxon>
        <taxon>Hexapoda</taxon>
        <taxon>Insecta</taxon>
        <taxon>Pterygota</taxon>
        <taxon>Neoptera</taxon>
        <taxon>Endopterygota</taxon>
        <taxon>Diptera</taxon>
        <taxon>Brachycera</taxon>
        <taxon>Muscomorpha</taxon>
        <taxon>Tephritoidea</taxon>
        <taxon>Tephritidae</taxon>
        <taxon>Ceratitis</taxon>
        <taxon>Ceratitis</taxon>
    </lineage>
</organism>
<evidence type="ECO:0000256" key="5">
    <source>
        <dbReference type="ARBA" id="ARBA00022723"/>
    </source>
</evidence>
<dbReference type="PROSITE" id="PS00478">
    <property type="entry name" value="LIM_DOMAIN_1"/>
    <property type="match status" value="1"/>
</dbReference>
<comment type="subcellular location">
    <subcellularLocation>
        <location evidence="1">Cell junction</location>
    </subcellularLocation>
    <subcellularLocation>
        <location evidence="2">Cytoplasm</location>
    </subcellularLocation>
</comment>
<dbReference type="Proteomes" id="UP000606786">
    <property type="component" value="Unassembled WGS sequence"/>
</dbReference>
<evidence type="ECO:0000256" key="8">
    <source>
        <dbReference type="ARBA" id="ARBA00022889"/>
    </source>
</evidence>
<evidence type="ECO:0000256" key="11">
    <source>
        <dbReference type="PROSITE-ProRule" id="PRU00125"/>
    </source>
</evidence>
<dbReference type="CDD" id="cd09351">
    <property type="entry name" value="LIM1_LPP"/>
    <property type="match status" value="1"/>
</dbReference>
<dbReference type="Pfam" id="PF00412">
    <property type="entry name" value="LIM"/>
    <property type="match status" value="2"/>
</dbReference>
<evidence type="ECO:0000259" key="12">
    <source>
        <dbReference type="PROSITE" id="PS50023"/>
    </source>
</evidence>
<evidence type="ECO:0000313" key="13">
    <source>
        <dbReference type="EMBL" id="CAD7001658.1"/>
    </source>
</evidence>
<keyword evidence="4" id="KW-0963">Cytoplasm</keyword>
<evidence type="ECO:0000256" key="10">
    <source>
        <dbReference type="ARBA" id="ARBA00023038"/>
    </source>
</evidence>
<comment type="similarity">
    <text evidence="3">Belongs to the zyxin/ajuba family.</text>
</comment>
<evidence type="ECO:0000313" key="14">
    <source>
        <dbReference type="Proteomes" id="UP000606786"/>
    </source>
</evidence>
<keyword evidence="9" id="KW-0965">Cell junction</keyword>
<evidence type="ECO:0000256" key="3">
    <source>
        <dbReference type="ARBA" id="ARBA00009611"/>
    </source>
</evidence>
<name>A0A811UTL1_CERCA</name>
<dbReference type="PROSITE" id="PS50023">
    <property type="entry name" value="LIM_DOMAIN_2"/>
    <property type="match status" value="2"/>
</dbReference>
<keyword evidence="10 11" id="KW-0440">LIM domain</keyword>
<dbReference type="GO" id="GO:0005737">
    <property type="term" value="C:cytoplasm"/>
    <property type="evidence" value="ECO:0007669"/>
    <property type="project" value="UniProtKB-SubCell"/>
</dbReference>
<dbReference type="SUPFAM" id="SSF57716">
    <property type="entry name" value="Glucocorticoid receptor-like (DNA-binding domain)"/>
    <property type="match status" value="3"/>
</dbReference>
<dbReference type="FunFam" id="2.10.110.10:FF:000027">
    <property type="entry name" value="lipoma-preferred partner isoform X1"/>
    <property type="match status" value="1"/>
</dbReference>
<proteinExistence type="inferred from homology"/>
<dbReference type="GO" id="GO:0098609">
    <property type="term" value="P:cell-cell adhesion"/>
    <property type="evidence" value="ECO:0007669"/>
    <property type="project" value="TreeGrafter"/>
</dbReference>
<evidence type="ECO:0000256" key="7">
    <source>
        <dbReference type="ARBA" id="ARBA00022833"/>
    </source>
</evidence>
<keyword evidence="14" id="KW-1185">Reference proteome</keyword>
<dbReference type="GO" id="GO:0046872">
    <property type="term" value="F:metal ion binding"/>
    <property type="evidence" value="ECO:0007669"/>
    <property type="project" value="UniProtKB-KW"/>
</dbReference>
<comment type="caution">
    <text evidence="13">The sequence shown here is derived from an EMBL/GenBank/DDBJ whole genome shotgun (WGS) entry which is preliminary data.</text>
</comment>
<dbReference type="FunFam" id="2.10.110.10:FF:000109">
    <property type="entry name" value="Lipoma preferred partner"/>
    <property type="match status" value="1"/>
</dbReference>
<evidence type="ECO:0000256" key="6">
    <source>
        <dbReference type="ARBA" id="ARBA00022737"/>
    </source>
</evidence>
<dbReference type="InterPro" id="IPR001781">
    <property type="entry name" value="Znf_LIM"/>
</dbReference>
<dbReference type="OrthoDB" id="25414at2759"/>
<evidence type="ECO:0000256" key="9">
    <source>
        <dbReference type="ARBA" id="ARBA00022949"/>
    </source>
</evidence>
<feature type="domain" description="LIM zinc-binding" evidence="12">
    <location>
        <begin position="132"/>
        <end position="193"/>
    </location>
</feature>
<evidence type="ECO:0000256" key="1">
    <source>
        <dbReference type="ARBA" id="ARBA00004282"/>
    </source>
</evidence>
<accession>A0A811UTL1</accession>